<dbReference type="PANTHER" id="PTHR19134:SF553">
    <property type="entry name" value="TYROSINE-PROTEIN PHOSPHATASE 10D-RELATED"/>
    <property type="match status" value="1"/>
</dbReference>
<dbReference type="InterPro" id="IPR000242">
    <property type="entry name" value="PTP_cat"/>
</dbReference>
<evidence type="ECO:0000259" key="1">
    <source>
        <dbReference type="PROSITE" id="PS50055"/>
    </source>
</evidence>
<name>A0A2G8LL72_STIJA</name>
<evidence type="ECO:0000259" key="2">
    <source>
        <dbReference type="PROSITE" id="PS50056"/>
    </source>
</evidence>
<dbReference type="PROSITE" id="PS50056">
    <property type="entry name" value="TYR_PHOSPHATASE_2"/>
    <property type="match status" value="1"/>
</dbReference>
<sequence>GFHRPHEFIATQGPMEHTVNDFWRMIWEQQVPIVVMICDIIEGGKAKCEEYWPPSESQQLFGEIVVTTLSEKQTTKGREREFKIGNWRALSFLLAITSSLNGLTRGSQPKRHPSCSLLGHQESHTDLIWPSGCPLQNMTSHISFLCFSSSDGASRTGVFIALDIMMQALDNESDTLDVYGVVARLRKDRTNMVLSKHYYVFIHQAILDVLLAQVSDSNWSFGSSDTPTRYSYISVDDTNGLLAQESRL</sequence>
<dbReference type="OrthoDB" id="8609993at2759"/>
<dbReference type="CDD" id="cd00047">
    <property type="entry name" value="PTPc"/>
    <property type="match status" value="1"/>
</dbReference>
<evidence type="ECO:0000313" key="4">
    <source>
        <dbReference type="Proteomes" id="UP000230750"/>
    </source>
</evidence>
<dbReference type="InterPro" id="IPR000387">
    <property type="entry name" value="Tyr_Pase_dom"/>
</dbReference>
<evidence type="ECO:0000313" key="3">
    <source>
        <dbReference type="EMBL" id="PIK60994.1"/>
    </source>
</evidence>
<keyword evidence="4" id="KW-1185">Reference proteome</keyword>
<proteinExistence type="predicted"/>
<feature type="domain" description="Tyrosine specific protein phosphatases" evidence="2">
    <location>
        <begin position="150"/>
        <end position="200"/>
    </location>
</feature>
<accession>A0A2G8LL72</accession>
<dbReference type="InterPro" id="IPR003595">
    <property type="entry name" value="Tyr_Pase_cat"/>
</dbReference>
<dbReference type="EMBL" id="MRZV01000044">
    <property type="protein sequence ID" value="PIK60994.1"/>
    <property type="molecule type" value="Genomic_DNA"/>
</dbReference>
<comment type="caution">
    <text evidence="3">The sequence shown here is derived from an EMBL/GenBank/DDBJ whole genome shotgun (WGS) entry which is preliminary data.</text>
</comment>
<reference evidence="3 4" key="1">
    <citation type="journal article" date="2017" name="PLoS Biol.">
        <title>The sea cucumber genome provides insights into morphological evolution and visceral regeneration.</title>
        <authorList>
            <person name="Zhang X."/>
            <person name="Sun L."/>
            <person name="Yuan J."/>
            <person name="Sun Y."/>
            <person name="Gao Y."/>
            <person name="Zhang L."/>
            <person name="Li S."/>
            <person name="Dai H."/>
            <person name="Hamel J.F."/>
            <person name="Liu C."/>
            <person name="Yu Y."/>
            <person name="Liu S."/>
            <person name="Lin W."/>
            <person name="Guo K."/>
            <person name="Jin S."/>
            <person name="Xu P."/>
            <person name="Storey K.B."/>
            <person name="Huan P."/>
            <person name="Zhang T."/>
            <person name="Zhou Y."/>
            <person name="Zhang J."/>
            <person name="Lin C."/>
            <person name="Li X."/>
            <person name="Xing L."/>
            <person name="Huo D."/>
            <person name="Sun M."/>
            <person name="Wang L."/>
            <person name="Mercier A."/>
            <person name="Li F."/>
            <person name="Yang H."/>
            <person name="Xiang J."/>
        </authorList>
    </citation>
    <scope>NUCLEOTIDE SEQUENCE [LARGE SCALE GENOMIC DNA]</scope>
    <source>
        <strain evidence="3">Shaxun</strain>
        <tissue evidence="3">Muscle</tissue>
    </source>
</reference>
<dbReference type="InterPro" id="IPR050348">
    <property type="entry name" value="Protein-Tyr_Phosphatase"/>
</dbReference>
<dbReference type="Gene3D" id="3.90.190.10">
    <property type="entry name" value="Protein tyrosine phosphatase superfamily"/>
    <property type="match status" value="1"/>
</dbReference>
<dbReference type="SMART" id="SM00194">
    <property type="entry name" value="PTPc"/>
    <property type="match status" value="1"/>
</dbReference>
<dbReference type="SUPFAM" id="SSF52799">
    <property type="entry name" value="(Phosphotyrosine protein) phosphatases II"/>
    <property type="match status" value="1"/>
</dbReference>
<dbReference type="GO" id="GO:0004725">
    <property type="term" value="F:protein tyrosine phosphatase activity"/>
    <property type="evidence" value="ECO:0007669"/>
    <property type="project" value="InterPro"/>
</dbReference>
<protein>
    <submittedName>
        <fullName evidence="3">Putative receptor-type tyrosine-protein phosphatase H</fullName>
    </submittedName>
</protein>
<dbReference type="PRINTS" id="PR00700">
    <property type="entry name" value="PRTYPHPHTASE"/>
</dbReference>
<gene>
    <name evidence="3" type="ORF">BSL78_02169</name>
</gene>
<feature type="domain" description="Tyrosine-protein phosphatase" evidence="1">
    <location>
        <begin position="1"/>
        <end position="209"/>
    </location>
</feature>
<dbReference type="AlphaFoldDB" id="A0A2G8LL72"/>
<keyword evidence="3" id="KW-0675">Receptor</keyword>
<organism evidence="3 4">
    <name type="scientific">Stichopus japonicus</name>
    <name type="common">Sea cucumber</name>
    <dbReference type="NCBI Taxonomy" id="307972"/>
    <lineage>
        <taxon>Eukaryota</taxon>
        <taxon>Metazoa</taxon>
        <taxon>Echinodermata</taxon>
        <taxon>Eleutherozoa</taxon>
        <taxon>Echinozoa</taxon>
        <taxon>Holothuroidea</taxon>
        <taxon>Aspidochirotacea</taxon>
        <taxon>Aspidochirotida</taxon>
        <taxon>Stichopodidae</taxon>
        <taxon>Apostichopus</taxon>
    </lineage>
</organism>
<dbReference type="PANTHER" id="PTHR19134">
    <property type="entry name" value="RECEPTOR-TYPE TYROSINE-PROTEIN PHOSPHATASE"/>
    <property type="match status" value="1"/>
</dbReference>
<dbReference type="Pfam" id="PF00102">
    <property type="entry name" value="Y_phosphatase"/>
    <property type="match status" value="1"/>
</dbReference>
<dbReference type="SMART" id="SM00404">
    <property type="entry name" value="PTPc_motif"/>
    <property type="match status" value="1"/>
</dbReference>
<dbReference type="STRING" id="307972.A0A2G8LL72"/>
<dbReference type="InterPro" id="IPR029021">
    <property type="entry name" value="Prot-tyrosine_phosphatase-like"/>
</dbReference>
<feature type="non-terminal residue" evidence="3">
    <location>
        <position position="1"/>
    </location>
</feature>
<dbReference type="PROSITE" id="PS50055">
    <property type="entry name" value="TYR_PHOSPHATASE_PTP"/>
    <property type="match status" value="1"/>
</dbReference>
<dbReference type="Proteomes" id="UP000230750">
    <property type="component" value="Unassembled WGS sequence"/>
</dbReference>